<dbReference type="AlphaFoldDB" id="A0A0R1LT86"/>
<keyword evidence="3" id="KW-1185">Reference proteome</keyword>
<dbReference type="InterPro" id="IPR011990">
    <property type="entry name" value="TPR-like_helical_dom_sf"/>
</dbReference>
<evidence type="ECO:0000259" key="1">
    <source>
        <dbReference type="PROSITE" id="PS50943"/>
    </source>
</evidence>
<protein>
    <recommendedName>
        <fullName evidence="1">HTH cro/C1-type domain-containing protein</fullName>
    </recommendedName>
</protein>
<dbReference type="OrthoDB" id="1150409at2"/>
<proteinExistence type="predicted"/>
<dbReference type="PATRIC" id="fig|1423776.4.peg.625"/>
<dbReference type="CDD" id="cd00093">
    <property type="entry name" value="HTH_XRE"/>
    <property type="match status" value="1"/>
</dbReference>
<dbReference type="SMART" id="SM00530">
    <property type="entry name" value="HTH_XRE"/>
    <property type="match status" value="1"/>
</dbReference>
<evidence type="ECO:0000313" key="2">
    <source>
        <dbReference type="EMBL" id="KRK98877.1"/>
    </source>
</evidence>
<gene>
    <name evidence="2" type="ORF">FD04_GL000622</name>
</gene>
<sequence length="308" mass="35350">MDINHFVRRRKALKLSQCRLCDGICTQATLSKFESNGHVPSLTILNQLCARMGIKVDDLYGEQTSATTDVELTLNHIEKKLMTQNYRQAVADLAQIDETQIESLPAKSQFFALRGLVNTLINASADDISFDFAMIFNELDASQKTIFTYLAFLGSGIMYDRRHETKRAGFYFQKVRHYLSDDRIHHDESCGNQYDLRILMMINFTAEFYANQGDYRTSNRLIDAGVQLCSEQHVTYYLPCLKFLATQNAIVLHRPTNEIQSLMSETLAFAKINRNQVIEVKLAALKRRLEQPHPQQTTKIIYPSLKIH</sequence>
<dbReference type="Proteomes" id="UP000051160">
    <property type="component" value="Unassembled WGS sequence"/>
</dbReference>
<dbReference type="InterPro" id="IPR001387">
    <property type="entry name" value="Cro/C1-type_HTH"/>
</dbReference>
<accession>A0A0R1LT86</accession>
<feature type="domain" description="HTH cro/C1-type" evidence="1">
    <location>
        <begin position="8"/>
        <end position="59"/>
    </location>
</feature>
<reference evidence="2 3" key="1">
    <citation type="journal article" date="2015" name="Genome Announc.">
        <title>Expanding the biotechnology potential of lactobacilli through comparative genomics of 213 strains and associated genera.</title>
        <authorList>
            <person name="Sun Z."/>
            <person name="Harris H.M."/>
            <person name="McCann A."/>
            <person name="Guo C."/>
            <person name="Argimon S."/>
            <person name="Zhang W."/>
            <person name="Yang X."/>
            <person name="Jeffery I.B."/>
            <person name="Cooney J.C."/>
            <person name="Kagawa T.F."/>
            <person name="Liu W."/>
            <person name="Song Y."/>
            <person name="Salvetti E."/>
            <person name="Wrobel A."/>
            <person name="Rasinkangas P."/>
            <person name="Parkhill J."/>
            <person name="Rea M.C."/>
            <person name="O'Sullivan O."/>
            <person name="Ritari J."/>
            <person name="Douillard F.P."/>
            <person name="Paul Ross R."/>
            <person name="Yang R."/>
            <person name="Briner A.E."/>
            <person name="Felis G.E."/>
            <person name="de Vos W.M."/>
            <person name="Barrangou R."/>
            <person name="Klaenhammer T.R."/>
            <person name="Caufield P.W."/>
            <person name="Cui Y."/>
            <person name="Zhang H."/>
            <person name="O'Toole P.W."/>
        </authorList>
    </citation>
    <scope>NUCLEOTIDE SEQUENCE [LARGE SCALE GENOMIC DNA]</scope>
    <source>
        <strain evidence="2 3">DSM 19909</strain>
    </source>
</reference>
<dbReference type="RefSeq" id="WP_056947414.1">
    <property type="nucleotide sequence ID" value="NZ_AZEE01000027.1"/>
</dbReference>
<dbReference type="SUPFAM" id="SSF47413">
    <property type="entry name" value="lambda repressor-like DNA-binding domains"/>
    <property type="match status" value="1"/>
</dbReference>
<dbReference type="PROSITE" id="PS50943">
    <property type="entry name" value="HTH_CROC1"/>
    <property type="match status" value="1"/>
</dbReference>
<comment type="caution">
    <text evidence="2">The sequence shown here is derived from an EMBL/GenBank/DDBJ whole genome shotgun (WGS) entry which is preliminary data.</text>
</comment>
<dbReference type="InterPro" id="IPR010982">
    <property type="entry name" value="Lambda_DNA-bd_dom_sf"/>
</dbReference>
<evidence type="ECO:0000313" key="3">
    <source>
        <dbReference type="Proteomes" id="UP000051160"/>
    </source>
</evidence>
<dbReference type="Gene3D" id="1.25.40.10">
    <property type="entry name" value="Tetratricopeptide repeat domain"/>
    <property type="match status" value="1"/>
</dbReference>
<dbReference type="STRING" id="1423776.FD04_GL000622"/>
<organism evidence="2 3">
    <name type="scientific">Secundilactobacillus odoratitofui DSM 19909 = JCM 15043</name>
    <dbReference type="NCBI Taxonomy" id="1423776"/>
    <lineage>
        <taxon>Bacteria</taxon>
        <taxon>Bacillati</taxon>
        <taxon>Bacillota</taxon>
        <taxon>Bacilli</taxon>
        <taxon>Lactobacillales</taxon>
        <taxon>Lactobacillaceae</taxon>
        <taxon>Secundilactobacillus</taxon>
    </lineage>
</organism>
<dbReference type="EMBL" id="AZEE01000027">
    <property type="protein sequence ID" value="KRK98877.1"/>
    <property type="molecule type" value="Genomic_DNA"/>
</dbReference>
<name>A0A0R1LT86_9LACO</name>
<dbReference type="GO" id="GO:0003677">
    <property type="term" value="F:DNA binding"/>
    <property type="evidence" value="ECO:0007669"/>
    <property type="project" value="InterPro"/>
</dbReference>